<dbReference type="KEGG" id="stab:STABA_v1c06810"/>
<dbReference type="OrthoDB" id="9810101at2"/>
<dbReference type="Gene3D" id="3.30.1240.10">
    <property type="match status" value="1"/>
</dbReference>
<dbReference type="EMBL" id="CP046276">
    <property type="protein sequence ID" value="QGS52040.1"/>
    <property type="molecule type" value="Genomic_DNA"/>
</dbReference>
<dbReference type="InterPro" id="IPR023214">
    <property type="entry name" value="HAD_sf"/>
</dbReference>
<dbReference type="InterPro" id="IPR006379">
    <property type="entry name" value="HAD-SF_hydro_IIB"/>
</dbReference>
<organism evidence="1 2">
    <name type="scientific">Spiroplasma tabanidicola</name>
    <dbReference type="NCBI Taxonomy" id="324079"/>
    <lineage>
        <taxon>Bacteria</taxon>
        <taxon>Bacillati</taxon>
        <taxon>Mycoplasmatota</taxon>
        <taxon>Mollicutes</taxon>
        <taxon>Entomoplasmatales</taxon>
        <taxon>Spiroplasmataceae</taxon>
        <taxon>Spiroplasma</taxon>
    </lineage>
</organism>
<dbReference type="GO" id="GO:0016791">
    <property type="term" value="F:phosphatase activity"/>
    <property type="evidence" value="ECO:0007669"/>
    <property type="project" value="TreeGrafter"/>
</dbReference>
<protein>
    <submittedName>
        <fullName evidence="1">HAD superfamily hydrolase</fullName>
    </submittedName>
</protein>
<name>A0A6I6C754_9MOLU</name>
<dbReference type="SUPFAM" id="SSF56784">
    <property type="entry name" value="HAD-like"/>
    <property type="match status" value="1"/>
</dbReference>
<dbReference type="PANTHER" id="PTHR10000">
    <property type="entry name" value="PHOSPHOSERINE PHOSPHATASE"/>
    <property type="match status" value="1"/>
</dbReference>
<keyword evidence="2" id="KW-1185">Reference proteome</keyword>
<dbReference type="SFLD" id="SFLDS00003">
    <property type="entry name" value="Haloacid_Dehalogenase"/>
    <property type="match status" value="1"/>
</dbReference>
<dbReference type="InterPro" id="IPR000150">
    <property type="entry name" value="Cof"/>
</dbReference>
<sequence length="273" mass="32031">MKNIKVVVSDLDGTLLFNGEYSSEKQNQYLRNLQKNGIMLIISTGRSWKEAIKIAKDLEIDKYLNYIVCENGSYVSKVTEFKPEMVEVMNPEVVKDVYLTLTDHKFSIYLKKYTEQYVYYTNEFGMERKFYKRTNKLIDINKHKDFENISYVFSQFPFENEANSIFKKFDNKYKDDLTLIWDANDNKTRMHYLISSKNSNKGSKTLELLDKLGYKNEETIFFGDSGNDIPALEKFKFSVVMGNATEQVKKAAKYKTNHCLEDGVMNFLKSWNI</sequence>
<dbReference type="GO" id="GO:0000287">
    <property type="term" value="F:magnesium ion binding"/>
    <property type="evidence" value="ECO:0007669"/>
    <property type="project" value="TreeGrafter"/>
</dbReference>
<gene>
    <name evidence="1" type="ORF">STABA_v1c06810</name>
</gene>
<dbReference type="GO" id="GO:0005829">
    <property type="term" value="C:cytosol"/>
    <property type="evidence" value="ECO:0007669"/>
    <property type="project" value="TreeGrafter"/>
</dbReference>
<dbReference type="InterPro" id="IPR036412">
    <property type="entry name" value="HAD-like_sf"/>
</dbReference>
<evidence type="ECO:0000313" key="2">
    <source>
        <dbReference type="Proteomes" id="UP000424468"/>
    </source>
</evidence>
<dbReference type="Gene3D" id="3.40.50.1000">
    <property type="entry name" value="HAD superfamily/HAD-like"/>
    <property type="match status" value="1"/>
</dbReference>
<dbReference type="RefSeq" id="WP_156006603.1">
    <property type="nucleotide sequence ID" value="NZ_CP046276.1"/>
</dbReference>
<dbReference type="NCBIfam" id="TIGR00099">
    <property type="entry name" value="Cof-subfamily"/>
    <property type="match status" value="1"/>
</dbReference>
<evidence type="ECO:0000313" key="1">
    <source>
        <dbReference type="EMBL" id="QGS52040.1"/>
    </source>
</evidence>
<dbReference type="AlphaFoldDB" id="A0A6I6C754"/>
<reference evidence="1 2" key="1">
    <citation type="submission" date="2019-11" db="EMBL/GenBank/DDBJ databases">
        <title>Complete genome sequence of Spiroplasma tabanidicola TAUS-1 (DSM 22603).</title>
        <authorList>
            <person name="Huang C.-T."/>
            <person name="Lin Y.-C."/>
            <person name="Kuo C.-H."/>
        </authorList>
    </citation>
    <scope>NUCLEOTIDE SEQUENCE [LARGE SCALE GENOMIC DNA]</scope>
    <source>
        <strain evidence="1 2">TAUS-1</strain>
    </source>
</reference>
<dbReference type="Pfam" id="PF08282">
    <property type="entry name" value="Hydrolase_3"/>
    <property type="match status" value="1"/>
</dbReference>
<dbReference type="Proteomes" id="UP000424468">
    <property type="component" value="Chromosome"/>
</dbReference>
<dbReference type="SFLD" id="SFLDG01140">
    <property type="entry name" value="C2.B:_Phosphomannomutase_and_P"/>
    <property type="match status" value="1"/>
</dbReference>
<proteinExistence type="predicted"/>
<keyword evidence="1" id="KW-0378">Hydrolase</keyword>
<accession>A0A6I6C754</accession>
<dbReference type="NCBIfam" id="TIGR01484">
    <property type="entry name" value="HAD-SF-IIB"/>
    <property type="match status" value="1"/>
</dbReference>
<dbReference type="PANTHER" id="PTHR10000:SF8">
    <property type="entry name" value="HAD SUPERFAMILY HYDROLASE-LIKE, TYPE 3"/>
    <property type="match status" value="1"/>
</dbReference>